<reference evidence="2" key="1">
    <citation type="journal article" date="2022" name="bioRxiv">
        <title>Sequencing and chromosome-scale assembly of the giantPleurodeles waltlgenome.</title>
        <authorList>
            <person name="Brown T."/>
            <person name="Elewa A."/>
            <person name="Iarovenko S."/>
            <person name="Subramanian E."/>
            <person name="Araus A.J."/>
            <person name="Petzold A."/>
            <person name="Susuki M."/>
            <person name="Suzuki K.-i.T."/>
            <person name="Hayashi T."/>
            <person name="Toyoda A."/>
            <person name="Oliveira C."/>
            <person name="Osipova E."/>
            <person name="Leigh N.D."/>
            <person name="Simon A."/>
            <person name="Yun M.H."/>
        </authorList>
    </citation>
    <scope>NUCLEOTIDE SEQUENCE</scope>
    <source>
        <strain evidence="2">20211129_DDA</strain>
        <tissue evidence="2">Liver</tissue>
    </source>
</reference>
<protein>
    <submittedName>
        <fullName evidence="2">Uncharacterized protein</fullName>
    </submittedName>
</protein>
<feature type="region of interest" description="Disordered" evidence="1">
    <location>
        <begin position="1"/>
        <end position="78"/>
    </location>
</feature>
<proteinExistence type="predicted"/>
<evidence type="ECO:0000256" key="1">
    <source>
        <dbReference type="SAM" id="MobiDB-lite"/>
    </source>
</evidence>
<sequence length="107" mass="11665">MGMLQDASETAFRRRDGNTRTDSQAGREDAAEQRAADGERNPDEEVEKRSFAEGERTDASSSAIPKQSSRGSRHDPGGSWLAKCGLHILLMCRPYVLAPKIIGPGHL</sequence>
<organism evidence="2 3">
    <name type="scientific">Pleurodeles waltl</name>
    <name type="common">Iberian ribbed newt</name>
    <dbReference type="NCBI Taxonomy" id="8319"/>
    <lineage>
        <taxon>Eukaryota</taxon>
        <taxon>Metazoa</taxon>
        <taxon>Chordata</taxon>
        <taxon>Craniata</taxon>
        <taxon>Vertebrata</taxon>
        <taxon>Euteleostomi</taxon>
        <taxon>Amphibia</taxon>
        <taxon>Batrachia</taxon>
        <taxon>Caudata</taxon>
        <taxon>Salamandroidea</taxon>
        <taxon>Salamandridae</taxon>
        <taxon>Pleurodelinae</taxon>
        <taxon>Pleurodeles</taxon>
    </lineage>
</organism>
<feature type="compositionally biased region" description="Polar residues" evidence="1">
    <location>
        <begin position="59"/>
        <end position="70"/>
    </location>
</feature>
<dbReference type="AlphaFoldDB" id="A0AAV7SQ48"/>
<dbReference type="Proteomes" id="UP001066276">
    <property type="component" value="Chromosome 4_2"/>
</dbReference>
<keyword evidence="3" id="KW-1185">Reference proteome</keyword>
<name>A0AAV7SQ48_PLEWA</name>
<comment type="caution">
    <text evidence="2">The sequence shown here is derived from an EMBL/GenBank/DDBJ whole genome shotgun (WGS) entry which is preliminary data.</text>
</comment>
<evidence type="ECO:0000313" key="3">
    <source>
        <dbReference type="Proteomes" id="UP001066276"/>
    </source>
</evidence>
<dbReference type="EMBL" id="JANPWB010000008">
    <property type="protein sequence ID" value="KAJ1166140.1"/>
    <property type="molecule type" value="Genomic_DNA"/>
</dbReference>
<gene>
    <name evidence="2" type="ORF">NDU88_006549</name>
</gene>
<accession>A0AAV7SQ48</accession>
<feature type="compositionally biased region" description="Basic and acidic residues" evidence="1">
    <location>
        <begin position="11"/>
        <end position="58"/>
    </location>
</feature>
<evidence type="ECO:0000313" key="2">
    <source>
        <dbReference type="EMBL" id="KAJ1166140.1"/>
    </source>
</evidence>